<keyword evidence="3" id="KW-1185">Reference proteome</keyword>
<dbReference type="AlphaFoldDB" id="A0AAE3MYN2"/>
<dbReference type="RefSeq" id="WP_306410663.1">
    <property type="nucleotide sequence ID" value="NZ_JANFPI010000002.1"/>
</dbReference>
<evidence type="ECO:0000256" key="1">
    <source>
        <dbReference type="SAM" id="MobiDB-lite"/>
    </source>
</evidence>
<protein>
    <submittedName>
        <fullName evidence="2">Uncharacterized protein</fullName>
    </submittedName>
</protein>
<comment type="caution">
    <text evidence="2">The sequence shown here is derived from an EMBL/GenBank/DDBJ whole genome shotgun (WGS) entry which is preliminary data.</text>
</comment>
<gene>
    <name evidence="2" type="ORF">NOF55_07215</name>
</gene>
<evidence type="ECO:0000313" key="3">
    <source>
        <dbReference type="Proteomes" id="UP001208771"/>
    </source>
</evidence>
<evidence type="ECO:0000313" key="2">
    <source>
        <dbReference type="EMBL" id="MCX8996891.1"/>
    </source>
</evidence>
<proteinExistence type="predicted"/>
<feature type="region of interest" description="Disordered" evidence="1">
    <location>
        <begin position="190"/>
        <end position="223"/>
    </location>
</feature>
<accession>A0AAE3MYN2</accession>
<organism evidence="2 3">
    <name type="scientific">Ectorhizobium quercum</name>
    <dbReference type="NCBI Taxonomy" id="2965071"/>
    <lineage>
        <taxon>Bacteria</taxon>
        <taxon>Pseudomonadati</taxon>
        <taxon>Pseudomonadota</taxon>
        <taxon>Alphaproteobacteria</taxon>
        <taxon>Hyphomicrobiales</taxon>
        <taxon>Rhizobiaceae</taxon>
        <taxon>Ectorhizobium</taxon>
    </lineage>
</organism>
<sequence>MKGLLKKIRFSKKAVLITTGVLLLLGASGGAVLYIFADKVTAYEEARAVHPNGVACLDVQTEVIHEAGRLWIRKYISVDGTNGPDRARTAMRVALAIRDNEKPDLVQVAVLDTKGPTMRAELRGRAIGANVMLISNPARFPRDADASAFSARFVDGTAGPDGLFYGQRVDMLEEDVKALAASITTRDLCGNPAGGPKGDVPAVTAPVTGHGETSSLDAPASGHGTAAVSEHAFAGNVPIH</sequence>
<dbReference type="Proteomes" id="UP001208771">
    <property type="component" value="Unassembled WGS sequence"/>
</dbReference>
<name>A0AAE3MYN2_9HYPH</name>
<reference evidence="2" key="1">
    <citation type="submission" date="2022-07" db="EMBL/GenBank/DDBJ databases">
        <title>Ectorhizobium quercum gen.nov., sp. nov.</title>
        <authorList>
            <person name="Ma T."/>
            <person name="Li Y."/>
        </authorList>
    </citation>
    <scope>NUCLEOTIDE SEQUENCE</scope>
    <source>
        <strain evidence="2">BDR2-2</strain>
    </source>
</reference>
<dbReference type="EMBL" id="JANFPI010000002">
    <property type="protein sequence ID" value="MCX8996891.1"/>
    <property type="molecule type" value="Genomic_DNA"/>
</dbReference>